<feature type="compositionally biased region" description="Low complexity" evidence="6">
    <location>
        <begin position="434"/>
        <end position="444"/>
    </location>
</feature>
<dbReference type="PANTHER" id="PTHR12800">
    <property type="entry name" value="CDC37-RELATED"/>
    <property type="match status" value="1"/>
</dbReference>
<dbReference type="SUPFAM" id="SSF101391">
    <property type="entry name" value="Hsp90 co-chaperone CDC37"/>
    <property type="match status" value="1"/>
</dbReference>
<dbReference type="SMART" id="SM01069">
    <property type="entry name" value="CDC37_C"/>
    <property type="match status" value="1"/>
</dbReference>
<dbReference type="Pfam" id="PF03234">
    <property type="entry name" value="CDC37_N"/>
    <property type="match status" value="1"/>
</dbReference>
<comment type="subcellular location">
    <subcellularLocation>
        <location evidence="1">Cytoplasm</location>
    </subcellularLocation>
</comment>
<feature type="domain" description="Cdc37 C-terminal" evidence="7">
    <location>
        <begin position="618"/>
        <end position="712"/>
    </location>
</feature>
<dbReference type="InterPro" id="IPR038189">
    <property type="entry name" value="Cdc37_Hsp90-bd_sf"/>
</dbReference>
<accession>M9MGU4</accession>
<dbReference type="Pfam" id="PF01521">
    <property type="entry name" value="Fe-S_biosyn"/>
    <property type="match status" value="1"/>
</dbReference>
<dbReference type="InterPro" id="IPR000361">
    <property type="entry name" value="ATAP_core_dom"/>
</dbReference>
<dbReference type="InterPro" id="IPR016092">
    <property type="entry name" value="ATAP"/>
</dbReference>
<dbReference type="GO" id="GO:0051536">
    <property type="term" value="F:iron-sulfur cluster binding"/>
    <property type="evidence" value="ECO:0007669"/>
    <property type="project" value="InterPro"/>
</dbReference>
<dbReference type="EMBL" id="DF196782">
    <property type="protein sequence ID" value="GAC75512.1"/>
    <property type="molecule type" value="Genomic_DNA"/>
</dbReference>
<gene>
    <name evidence="10" type="ORF">PANT_16c00017</name>
</gene>
<dbReference type="GO" id="GO:0006457">
    <property type="term" value="P:protein folding"/>
    <property type="evidence" value="ECO:0007669"/>
    <property type="project" value="TreeGrafter"/>
</dbReference>
<dbReference type="Proteomes" id="UP000011976">
    <property type="component" value="Unassembled WGS sequence"/>
</dbReference>
<dbReference type="InterPro" id="IPR013873">
    <property type="entry name" value="Cdc37_C"/>
</dbReference>
<evidence type="ECO:0000256" key="3">
    <source>
        <dbReference type="ARBA" id="ARBA00022490"/>
    </source>
</evidence>
<dbReference type="InterPro" id="IPR035903">
    <property type="entry name" value="HesB-like_dom_sf"/>
</dbReference>
<organism evidence="10 11">
    <name type="scientific">Pseudozyma antarctica (strain T-34)</name>
    <name type="common">Yeast</name>
    <name type="synonym">Candida antarctica</name>
    <dbReference type="NCBI Taxonomy" id="1151754"/>
    <lineage>
        <taxon>Eukaryota</taxon>
        <taxon>Fungi</taxon>
        <taxon>Dikarya</taxon>
        <taxon>Basidiomycota</taxon>
        <taxon>Ustilaginomycotina</taxon>
        <taxon>Ustilaginomycetes</taxon>
        <taxon>Ustilaginales</taxon>
        <taxon>Ustilaginaceae</taxon>
        <taxon>Moesziomyces</taxon>
    </lineage>
</organism>
<dbReference type="InterPro" id="IPR013874">
    <property type="entry name" value="Cdc37_Hsp90-bd"/>
</dbReference>
<dbReference type="NCBIfam" id="TIGR00049">
    <property type="entry name" value="iron-sulfur cluster assembly accessory protein"/>
    <property type="match status" value="1"/>
</dbReference>
<dbReference type="InterPro" id="IPR013855">
    <property type="entry name" value="Cdc37_N_dom"/>
</dbReference>
<evidence type="ECO:0000313" key="11">
    <source>
        <dbReference type="Proteomes" id="UP000011976"/>
    </source>
</evidence>
<dbReference type="Gene3D" id="2.60.300.12">
    <property type="entry name" value="HesB-like domain"/>
    <property type="match status" value="1"/>
</dbReference>
<evidence type="ECO:0000259" key="9">
    <source>
        <dbReference type="SMART" id="SM01071"/>
    </source>
</evidence>
<evidence type="ECO:0000256" key="4">
    <source>
        <dbReference type="ARBA" id="ARBA00023186"/>
    </source>
</evidence>
<feature type="region of interest" description="Disordered" evidence="6">
    <location>
        <begin position="407"/>
        <end position="453"/>
    </location>
</feature>
<proteinExistence type="inferred from homology"/>
<dbReference type="GO" id="GO:0051301">
    <property type="term" value="P:cell division"/>
    <property type="evidence" value="ECO:0007669"/>
    <property type="project" value="UniProtKB-KW"/>
</dbReference>
<dbReference type="PANTHER" id="PTHR12800:SF4">
    <property type="entry name" value="HSP90 CO-CHAPERONE CDC37"/>
    <property type="match status" value="1"/>
</dbReference>
<dbReference type="GO" id="GO:0051087">
    <property type="term" value="F:protein-folding chaperone binding"/>
    <property type="evidence" value="ECO:0007669"/>
    <property type="project" value="TreeGrafter"/>
</dbReference>
<dbReference type="SMART" id="SM01071">
    <property type="entry name" value="CDC37_N"/>
    <property type="match status" value="1"/>
</dbReference>
<feature type="domain" description="Cdc37 N-terminal" evidence="9">
    <location>
        <begin position="229"/>
        <end position="407"/>
    </location>
</feature>
<feature type="region of interest" description="Disordered" evidence="6">
    <location>
        <begin position="315"/>
        <end position="334"/>
    </location>
</feature>
<protein>
    <recommendedName>
        <fullName evidence="5">Hsp90 chaperone protein kinase-targeting subunit</fullName>
    </recommendedName>
</protein>
<name>M9MGU4_PSEA3</name>
<dbReference type="Pfam" id="PF08565">
    <property type="entry name" value="CDC37_M"/>
    <property type="match status" value="1"/>
</dbReference>
<keyword evidence="10" id="KW-0132">Cell division</keyword>
<dbReference type="SMART" id="SM01070">
    <property type="entry name" value="CDC37_M"/>
    <property type="match status" value="1"/>
</dbReference>
<dbReference type="Gene3D" id="1.20.58.610">
    <property type="entry name" value="Cdc37, Hsp90 binding domain"/>
    <property type="match status" value="1"/>
</dbReference>
<evidence type="ECO:0000256" key="1">
    <source>
        <dbReference type="ARBA" id="ARBA00004496"/>
    </source>
</evidence>
<feature type="domain" description="Cdc37 Hsp90 binding" evidence="8">
    <location>
        <begin position="410"/>
        <end position="602"/>
    </location>
</feature>
<evidence type="ECO:0000256" key="5">
    <source>
        <dbReference type="ARBA" id="ARBA00031396"/>
    </source>
</evidence>
<dbReference type="FunFam" id="2.60.300.12:FF:000010">
    <property type="entry name" value="Unplaced genomic scaffold supercont1.5, whole genome shotgun sequence"/>
    <property type="match status" value="1"/>
</dbReference>
<dbReference type="GO" id="GO:0050821">
    <property type="term" value="P:protein stabilization"/>
    <property type="evidence" value="ECO:0007669"/>
    <property type="project" value="TreeGrafter"/>
</dbReference>
<dbReference type="GO" id="GO:0016226">
    <property type="term" value="P:iron-sulfur cluster assembly"/>
    <property type="evidence" value="ECO:0007669"/>
    <property type="project" value="InterPro"/>
</dbReference>
<dbReference type="Pfam" id="PF08564">
    <property type="entry name" value="CDC37_C"/>
    <property type="match status" value="1"/>
</dbReference>
<sequence length="712" mass="78308">MRSILSTSAVRSALSGLPRLATPATRAQARCLSSFRSSASPTLFRNARLGPAATMPASAIPVRAMQIRLATTLVRKPEQPEEPEVYRDGEPSIVATDRAIAQLRKVAERENSSSLALRVAVEPGGCHGYQYKMEITEEVEDDDFQFEVHPGVSILVDSISLALVRGSTIDYVTELIGSQFAIKDNPQAKGAGCGCGPTYRIYSLIRYSSTFGRSPASVPPPTQRAITMPLNYSKWDNLELSDDSDIEVHPNIDKKSFIRWKQRDIHEKRDQRKADKDALRAEIDTNNELAPRLDELVTKTSAEGSAFYSREVARLSAGRQERGNKDGPNGPTADDMILSLLLQIQQQDNVKGKQGSELDEELVKELRGHKEKLAARQAQIGFELEQMDKEDAKKITSDGIREGWNAGYVAKAEPEPTPAAKGKKKETTIETLNSPSAAQPSASAESDDEDDIPEADDVQRQFAELPSCVPSSIPLSASSLPASFEAAKSLNINAFETALQFLSKHKVLLSPANNTTDSLLLEAFNAQMASKSALARRCVEKALMIQYCNKLGPDGVNLFFRRMVGSKDGRASVVYLNDVLATYARIRDRSTALAEQQSAAGEEQIQLVAEDENTIIGFEIPDGPPPDVIELEGEAKEKLDPADVKAWLQKRWDIFQRFPEDFRKALETKELTKVNEVLGKMKVEEAEEIVGQLDQAGILNFSSSEVRDETGK</sequence>
<evidence type="ECO:0000259" key="7">
    <source>
        <dbReference type="SMART" id="SM01069"/>
    </source>
</evidence>
<keyword evidence="10" id="KW-0131">Cell cycle</keyword>
<keyword evidence="4" id="KW-0143">Chaperone</keyword>
<dbReference type="AlphaFoldDB" id="M9MGU4"/>
<evidence type="ECO:0000256" key="2">
    <source>
        <dbReference type="ARBA" id="ARBA00006222"/>
    </source>
</evidence>
<dbReference type="GO" id="GO:0031072">
    <property type="term" value="F:heat shock protein binding"/>
    <property type="evidence" value="ECO:0007669"/>
    <property type="project" value="TreeGrafter"/>
</dbReference>
<dbReference type="STRING" id="1151754.M9MGU4"/>
<dbReference type="OrthoDB" id="440202at2759"/>
<comment type="similarity">
    <text evidence="2">Belongs to the CDC37 family.</text>
</comment>
<evidence type="ECO:0000259" key="8">
    <source>
        <dbReference type="SMART" id="SM01070"/>
    </source>
</evidence>
<dbReference type="SUPFAM" id="SSF89360">
    <property type="entry name" value="HesB-like domain"/>
    <property type="match status" value="1"/>
</dbReference>
<evidence type="ECO:0000313" key="10">
    <source>
        <dbReference type="EMBL" id="GAC75512.1"/>
    </source>
</evidence>
<dbReference type="GO" id="GO:0005737">
    <property type="term" value="C:cytoplasm"/>
    <property type="evidence" value="ECO:0007669"/>
    <property type="project" value="UniProtKB-SubCell"/>
</dbReference>
<reference evidence="11" key="1">
    <citation type="journal article" date="2013" name="Genome Announc.">
        <title>Genome sequence of the basidiomycetous yeast Pseudozyma antarctica T-34, a producer of the glycolipid biosurfactants mannosylerythritol lipids.</title>
        <authorList>
            <person name="Morita T."/>
            <person name="Koike H."/>
            <person name="Koyama Y."/>
            <person name="Hagiwara H."/>
            <person name="Ito E."/>
            <person name="Fukuoka T."/>
            <person name="Imura T."/>
            <person name="Machida M."/>
            <person name="Kitamoto D."/>
        </authorList>
    </citation>
    <scope>NUCLEOTIDE SEQUENCE [LARGE SCALE GENOMIC DNA]</scope>
    <source>
        <strain evidence="11">T-34</strain>
    </source>
</reference>
<dbReference type="GO" id="GO:0019901">
    <property type="term" value="F:protein kinase binding"/>
    <property type="evidence" value="ECO:0007669"/>
    <property type="project" value="InterPro"/>
</dbReference>
<dbReference type="InterPro" id="IPR004918">
    <property type="entry name" value="Cdc37"/>
</dbReference>
<dbReference type="GO" id="GO:0051082">
    <property type="term" value="F:unfolded protein binding"/>
    <property type="evidence" value="ECO:0007669"/>
    <property type="project" value="TreeGrafter"/>
</dbReference>
<keyword evidence="3" id="KW-0963">Cytoplasm</keyword>
<evidence type="ECO:0000256" key="6">
    <source>
        <dbReference type="SAM" id="MobiDB-lite"/>
    </source>
</evidence>